<dbReference type="Proteomes" id="UP000011083">
    <property type="component" value="Unassembled WGS sequence"/>
</dbReference>
<dbReference type="Pfam" id="PF09346">
    <property type="entry name" value="SMI1_KNR4"/>
    <property type="match status" value="1"/>
</dbReference>
<evidence type="ECO:0000259" key="2">
    <source>
        <dbReference type="PROSITE" id="PS50800"/>
    </source>
</evidence>
<dbReference type="PROSITE" id="PS50800">
    <property type="entry name" value="SAP"/>
    <property type="match status" value="1"/>
</dbReference>
<accession>L8HHH7</accession>
<dbReference type="Gene3D" id="1.10.720.30">
    <property type="entry name" value="SAP domain"/>
    <property type="match status" value="1"/>
</dbReference>
<dbReference type="OrthoDB" id="445357at2759"/>
<evidence type="ECO:0000313" key="4">
    <source>
        <dbReference type="Proteomes" id="UP000011083"/>
    </source>
</evidence>
<feature type="region of interest" description="Disordered" evidence="1">
    <location>
        <begin position="1"/>
        <end position="67"/>
    </location>
</feature>
<feature type="region of interest" description="Disordered" evidence="1">
    <location>
        <begin position="256"/>
        <end position="281"/>
    </location>
</feature>
<feature type="domain" description="SAP" evidence="2">
    <location>
        <begin position="293"/>
        <end position="327"/>
    </location>
</feature>
<dbReference type="SUPFAM" id="SSF68906">
    <property type="entry name" value="SAP domain"/>
    <property type="match status" value="1"/>
</dbReference>
<feature type="compositionally biased region" description="Acidic residues" evidence="1">
    <location>
        <begin position="568"/>
        <end position="619"/>
    </location>
</feature>
<dbReference type="Pfam" id="PF18953">
    <property type="entry name" value="SAP_new25"/>
    <property type="match status" value="1"/>
</dbReference>
<dbReference type="EMBL" id="KB007811">
    <property type="protein sequence ID" value="ELR24652.1"/>
    <property type="molecule type" value="Genomic_DNA"/>
</dbReference>
<feature type="compositionally biased region" description="Basic residues" evidence="1">
    <location>
        <begin position="341"/>
        <end position="350"/>
    </location>
</feature>
<gene>
    <name evidence="3" type="ORF">ACA1_172780</name>
</gene>
<keyword evidence="4" id="KW-1185">Reference proteome</keyword>
<feature type="region of interest" description="Disordered" evidence="1">
    <location>
        <begin position="401"/>
        <end position="427"/>
    </location>
</feature>
<dbReference type="AlphaFoldDB" id="L8HHH7"/>
<feature type="region of interest" description="Disordered" evidence="1">
    <location>
        <begin position="327"/>
        <end position="370"/>
    </location>
</feature>
<feature type="compositionally biased region" description="Polar residues" evidence="1">
    <location>
        <begin position="33"/>
        <end position="54"/>
    </location>
</feature>
<feature type="region of interest" description="Disordered" evidence="1">
    <location>
        <begin position="564"/>
        <end position="619"/>
    </location>
</feature>
<name>L8HHH7_ACACF</name>
<feature type="compositionally biased region" description="Polar residues" evidence="1">
    <location>
        <begin position="1"/>
        <end position="10"/>
    </location>
</feature>
<sequence>MAHQQRQSSLDEVVGRIPPSALRDICARDPHLNSPQPSSAGNKENEAPPSSTAPNRPPRLAKTTTIATKTKINTNSNTKKNKKKLTAREARSLVVAEIERLAVRDFCHHAPTAHLLAAVDALGIDHAAMGNSATSRSVAVKRLTEHIASLSGTQSSGAGLVAFLGNEASVELVDDLVTRLVADDESVTARSSQTKKVKAVAQALQHEAMLAFFESFPEAQLHDICFAMKNEKPQGETSSRRVLAASIVGDQPVSQLTKAEATQKKAKTTAAKPQKLSRRKPELADGVTYADVFQWYNLSELQAFARDHSLKVSGKKKELIHRILDHLADPTPSAQPALTKAKAKKTKTKKSSSDTGHVAPTPPTGAAHSKRVQELLERILQGCKAVNKPLSEAQIDECERELKKSQKRNETKTKTKTKRIRKQQKGEGARLPDALRQLYATCNGFCVHGDWTSGFYIFPLIEEGESRPVDNEVLAGNGEEWIDGAVKKYGIRPEQSVAHRSWLSLAGQSEYEYMFINVDPASPDFGTVRWCINSVDEEGERCADLEALLAQVVRYVERRESARREYAAEDPEADAETLEDWVVDQVMMDEDDDDDDDDEEEDKEGSDSGDDDGDQEVDE</sequence>
<feature type="compositionally biased region" description="Basic residues" evidence="1">
    <location>
        <begin position="414"/>
        <end position="423"/>
    </location>
</feature>
<feature type="compositionally biased region" description="Basic and acidic residues" evidence="1">
    <location>
        <begin position="401"/>
        <end position="413"/>
    </location>
</feature>
<reference evidence="3 4" key="1">
    <citation type="journal article" date="2013" name="Genome Biol.">
        <title>Genome of Acanthamoeba castellanii highlights extensive lateral gene transfer and early evolution of tyrosine kinase signaling.</title>
        <authorList>
            <person name="Clarke M."/>
            <person name="Lohan A.J."/>
            <person name="Liu B."/>
            <person name="Lagkouvardos I."/>
            <person name="Roy S."/>
            <person name="Zafar N."/>
            <person name="Bertelli C."/>
            <person name="Schilde C."/>
            <person name="Kianianmomeni A."/>
            <person name="Burglin T.R."/>
            <person name="Frech C."/>
            <person name="Turcotte B."/>
            <person name="Kopec K.O."/>
            <person name="Synnott J.M."/>
            <person name="Choo C."/>
            <person name="Paponov I."/>
            <person name="Finkler A."/>
            <person name="Soon Heng Tan C."/>
            <person name="Hutchins A.P."/>
            <person name="Weinmeier T."/>
            <person name="Rattei T."/>
            <person name="Chu J.S."/>
            <person name="Gimenez G."/>
            <person name="Irimia M."/>
            <person name="Rigden D.J."/>
            <person name="Fitzpatrick D.A."/>
            <person name="Lorenzo-Morales J."/>
            <person name="Bateman A."/>
            <person name="Chiu C.H."/>
            <person name="Tang P."/>
            <person name="Hegemann P."/>
            <person name="Fromm H."/>
            <person name="Raoult D."/>
            <person name="Greub G."/>
            <person name="Miranda-Saavedra D."/>
            <person name="Chen N."/>
            <person name="Nash P."/>
            <person name="Ginger M.L."/>
            <person name="Horn M."/>
            <person name="Schaap P."/>
            <person name="Caler L."/>
            <person name="Loftus B."/>
        </authorList>
    </citation>
    <scope>NUCLEOTIDE SEQUENCE [LARGE SCALE GENOMIC DNA]</scope>
    <source>
        <strain evidence="3 4">Neff</strain>
    </source>
</reference>
<dbReference type="InterPro" id="IPR036361">
    <property type="entry name" value="SAP_dom_sf"/>
</dbReference>
<dbReference type="InterPro" id="IPR003034">
    <property type="entry name" value="SAP_dom"/>
</dbReference>
<evidence type="ECO:0000256" key="1">
    <source>
        <dbReference type="SAM" id="MobiDB-lite"/>
    </source>
</evidence>
<organism evidence="3 4">
    <name type="scientific">Acanthamoeba castellanii (strain ATCC 30010 / Neff)</name>
    <dbReference type="NCBI Taxonomy" id="1257118"/>
    <lineage>
        <taxon>Eukaryota</taxon>
        <taxon>Amoebozoa</taxon>
        <taxon>Discosea</taxon>
        <taxon>Longamoebia</taxon>
        <taxon>Centramoebida</taxon>
        <taxon>Acanthamoebidae</taxon>
        <taxon>Acanthamoeba</taxon>
    </lineage>
</organism>
<dbReference type="KEGG" id="acan:ACA1_172780"/>
<protein>
    <recommendedName>
        <fullName evidence="2">SAP domain-containing protein</fullName>
    </recommendedName>
</protein>
<dbReference type="InterPro" id="IPR018958">
    <property type="entry name" value="Knr4/Smi1-like_dom"/>
</dbReference>
<proteinExistence type="predicted"/>
<dbReference type="RefSeq" id="XP_004356552.1">
    <property type="nucleotide sequence ID" value="XM_004356499.1"/>
</dbReference>
<dbReference type="VEuPathDB" id="AmoebaDB:ACA1_172780"/>
<dbReference type="GeneID" id="14925675"/>
<evidence type="ECO:0000313" key="3">
    <source>
        <dbReference type="EMBL" id="ELR24652.1"/>
    </source>
</evidence>